<feature type="domain" description="Thioredoxin" evidence="4">
    <location>
        <begin position="178"/>
        <end position="323"/>
    </location>
</feature>
<dbReference type="Gene3D" id="3.90.1720.30">
    <property type="entry name" value="PPPDE domains"/>
    <property type="match status" value="1"/>
</dbReference>
<dbReference type="AlphaFoldDB" id="A0A5C3M688"/>
<keyword evidence="8" id="KW-1185">Reference proteome</keyword>
<dbReference type="EMBL" id="ML213599">
    <property type="protein sequence ID" value="TFK39368.1"/>
    <property type="molecule type" value="Genomic_DNA"/>
</dbReference>
<dbReference type="Pfam" id="PF00085">
    <property type="entry name" value="Thioredoxin"/>
    <property type="match status" value="1"/>
</dbReference>
<dbReference type="Proteomes" id="UP000308652">
    <property type="component" value="Unassembled WGS sequence"/>
</dbReference>
<name>A0A5C3M688_9AGAR</name>
<dbReference type="Gene3D" id="3.40.30.10">
    <property type="entry name" value="Glutaredoxin"/>
    <property type="match status" value="1"/>
</dbReference>
<dbReference type="STRING" id="68775.A0A5C3M688"/>
<dbReference type="InterPro" id="IPR013766">
    <property type="entry name" value="Thioredoxin_domain"/>
</dbReference>
<reference evidence="7 8" key="1">
    <citation type="journal article" date="2019" name="Nat. Ecol. Evol.">
        <title>Megaphylogeny resolves global patterns of mushroom evolution.</title>
        <authorList>
            <person name="Varga T."/>
            <person name="Krizsan K."/>
            <person name="Foldi C."/>
            <person name="Dima B."/>
            <person name="Sanchez-Garcia M."/>
            <person name="Sanchez-Ramirez S."/>
            <person name="Szollosi G.J."/>
            <person name="Szarkandi J.G."/>
            <person name="Papp V."/>
            <person name="Albert L."/>
            <person name="Andreopoulos W."/>
            <person name="Angelini C."/>
            <person name="Antonin V."/>
            <person name="Barry K.W."/>
            <person name="Bougher N.L."/>
            <person name="Buchanan P."/>
            <person name="Buyck B."/>
            <person name="Bense V."/>
            <person name="Catcheside P."/>
            <person name="Chovatia M."/>
            <person name="Cooper J."/>
            <person name="Damon W."/>
            <person name="Desjardin D."/>
            <person name="Finy P."/>
            <person name="Geml J."/>
            <person name="Haridas S."/>
            <person name="Hughes K."/>
            <person name="Justo A."/>
            <person name="Karasinski D."/>
            <person name="Kautmanova I."/>
            <person name="Kiss B."/>
            <person name="Kocsube S."/>
            <person name="Kotiranta H."/>
            <person name="LaButti K.M."/>
            <person name="Lechner B.E."/>
            <person name="Liimatainen K."/>
            <person name="Lipzen A."/>
            <person name="Lukacs Z."/>
            <person name="Mihaltcheva S."/>
            <person name="Morgado L.N."/>
            <person name="Niskanen T."/>
            <person name="Noordeloos M.E."/>
            <person name="Ohm R.A."/>
            <person name="Ortiz-Santana B."/>
            <person name="Ovrebo C."/>
            <person name="Racz N."/>
            <person name="Riley R."/>
            <person name="Savchenko A."/>
            <person name="Shiryaev A."/>
            <person name="Soop K."/>
            <person name="Spirin V."/>
            <person name="Szebenyi C."/>
            <person name="Tomsovsky M."/>
            <person name="Tulloss R.E."/>
            <person name="Uehling J."/>
            <person name="Grigoriev I.V."/>
            <person name="Vagvolgyi C."/>
            <person name="Papp T."/>
            <person name="Martin F.M."/>
            <person name="Miettinen O."/>
            <person name="Hibbett D.S."/>
            <person name="Nagy L.G."/>
        </authorList>
    </citation>
    <scope>NUCLEOTIDE SEQUENCE [LARGE SCALE GENOMIC DNA]</scope>
    <source>
        <strain evidence="7 8">CBS 166.37</strain>
    </source>
</reference>
<dbReference type="GO" id="GO:0006508">
    <property type="term" value="P:proteolysis"/>
    <property type="evidence" value="ECO:0007669"/>
    <property type="project" value="UniProtKB-KW"/>
</dbReference>
<dbReference type="GO" id="GO:0008233">
    <property type="term" value="F:peptidase activity"/>
    <property type="evidence" value="ECO:0007669"/>
    <property type="project" value="UniProtKB-KW"/>
</dbReference>
<dbReference type="PROSITE" id="PS51352">
    <property type="entry name" value="THIOREDOXIN_2"/>
    <property type="match status" value="1"/>
</dbReference>
<evidence type="ECO:0000256" key="1">
    <source>
        <dbReference type="ARBA" id="ARBA00008140"/>
    </source>
</evidence>
<keyword evidence="2" id="KW-0645">Protease</keyword>
<feature type="domain" description="PPPDE" evidence="6">
    <location>
        <begin position="3"/>
        <end position="143"/>
    </location>
</feature>
<evidence type="ECO:0000313" key="8">
    <source>
        <dbReference type="Proteomes" id="UP000308652"/>
    </source>
</evidence>
<dbReference type="PANTHER" id="PTHR12378">
    <property type="entry name" value="DESUMOYLATING ISOPEPTIDASE"/>
    <property type="match status" value="1"/>
</dbReference>
<protein>
    <submittedName>
        <fullName evidence="7">DUF862-domain-containing protein</fullName>
    </submittedName>
</protein>
<dbReference type="InterPro" id="IPR013535">
    <property type="entry name" value="PUL_dom"/>
</dbReference>
<gene>
    <name evidence="7" type="ORF">BDQ12DRAFT_629253</name>
</gene>
<dbReference type="PROSITE" id="PS00194">
    <property type="entry name" value="THIOREDOXIN_1"/>
    <property type="match status" value="1"/>
</dbReference>
<dbReference type="SUPFAM" id="SSF52833">
    <property type="entry name" value="Thioredoxin-like"/>
    <property type="match status" value="1"/>
</dbReference>
<organism evidence="7 8">
    <name type="scientific">Crucibulum laeve</name>
    <dbReference type="NCBI Taxonomy" id="68775"/>
    <lineage>
        <taxon>Eukaryota</taxon>
        <taxon>Fungi</taxon>
        <taxon>Dikarya</taxon>
        <taxon>Basidiomycota</taxon>
        <taxon>Agaricomycotina</taxon>
        <taxon>Agaricomycetes</taxon>
        <taxon>Agaricomycetidae</taxon>
        <taxon>Agaricales</taxon>
        <taxon>Agaricineae</taxon>
        <taxon>Nidulariaceae</taxon>
        <taxon>Crucibulum</taxon>
    </lineage>
</organism>
<dbReference type="InterPro" id="IPR008580">
    <property type="entry name" value="PPPDE_dom"/>
</dbReference>
<evidence type="ECO:0000256" key="2">
    <source>
        <dbReference type="ARBA" id="ARBA00022670"/>
    </source>
</evidence>
<dbReference type="InterPro" id="IPR036249">
    <property type="entry name" value="Thioredoxin-like_sf"/>
</dbReference>
<evidence type="ECO:0000313" key="7">
    <source>
        <dbReference type="EMBL" id="TFK39368.1"/>
    </source>
</evidence>
<dbReference type="Pfam" id="PF05903">
    <property type="entry name" value="Peptidase_C97"/>
    <property type="match status" value="1"/>
</dbReference>
<dbReference type="GO" id="GO:0070646">
    <property type="term" value="P:protein modification by small protein removal"/>
    <property type="evidence" value="ECO:0007669"/>
    <property type="project" value="TreeGrafter"/>
</dbReference>
<sequence>MTSQVKLYVYDLSNGMARQMSRQLTGRQIDGIWHTSVVVYGKEIFYGQGINITLPGRSHHGSPLQVEDMGETSIDEETFNEYLSEMREHYTADKYHLLEFNCNSFTNDCIGFLTGGSIPSYIKDLPTDFLSTPFGAALRPTIDAMYRRPSPGAAPIPAATAAAANVSPNPQLASSILQSIATQAQAGGFHPSPNGNAQSPPPLQATQTLTAPINIITNPASFRSFLGGHRAAVAFFTSATCPPCRMIEPIFERLAEEKGVQGGRNGAGFAKIDLGVGMGRNVAAEYGVRATPTFISFLDGKKVEEVKGADAAGLKSMIDLVIFQAFPPHPHTALSVPAIQAVSFNPILFSQVPPIDSVLGKLSAFIDAAPWPSTQTQSQVQVKTALTSTVAPYLKARFATTPPTPLPSATPAILSTWAQATAALTLALPIESLFPLADMWRLALLDPAVGTWSAASPPSDPIALLLPKAVTALQNPSKGSRNYLLTVLRMLSNAFSSTALARRLLIGNVRGDMTSVLVPSLLHEDASVRTAAASLAFNAAAVLQKARVDAVRTGRGIQAENEVADEDWEVEVISAIMEAIDREKESEEVVHRLTASFAFLVRLSPFYDTQIQSLLDVLQSKKVLKSKLVKGDGWNADNGIAKKDIRRLVDEVAAKLCP</sequence>
<dbReference type="PANTHER" id="PTHR12378:SF7">
    <property type="entry name" value="DESUMOYLATING ISOPEPTIDASE 1"/>
    <property type="match status" value="1"/>
</dbReference>
<dbReference type="OrthoDB" id="21221at2759"/>
<dbReference type="Gene3D" id="1.25.10.10">
    <property type="entry name" value="Leucine-rich Repeat Variant"/>
    <property type="match status" value="1"/>
</dbReference>
<dbReference type="InterPro" id="IPR011989">
    <property type="entry name" value="ARM-like"/>
</dbReference>
<evidence type="ECO:0000259" key="4">
    <source>
        <dbReference type="PROSITE" id="PS51352"/>
    </source>
</evidence>
<evidence type="ECO:0000256" key="3">
    <source>
        <dbReference type="ARBA" id="ARBA00022801"/>
    </source>
</evidence>
<dbReference type="CDD" id="cd02947">
    <property type="entry name" value="TRX_family"/>
    <property type="match status" value="1"/>
</dbReference>
<keyword evidence="3" id="KW-0378">Hydrolase</keyword>
<feature type="domain" description="PUL" evidence="5">
    <location>
        <begin position="334"/>
        <end position="655"/>
    </location>
</feature>
<dbReference type="SMART" id="SM01179">
    <property type="entry name" value="DUF862"/>
    <property type="match status" value="1"/>
</dbReference>
<dbReference type="Pfam" id="PF08324">
    <property type="entry name" value="PUL"/>
    <property type="match status" value="1"/>
</dbReference>
<dbReference type="PROSITE" id="PS51858">
    <property type="entry name" value="PPPDE"/>
    <property type="match status" value="1"/>
</dbReference>
<dbReference type="InterPro" id="IPR017937">
    <property type="entry name" value="Thioredoxin_CS"/>
</dbReference>
<comment type="similarity">
    <text evidence="1">Belongs to the DeSI family.</text>
</comment>
<evidence type="ECO:0000259" key="6">
    <source>
        <dbReference type="PROSITE" id="PS51858"/>
    </source>
</evidence>
<evidence type="ECO:0000259" key="5">
    <source>
        <dbReference type="PROSITE" id="PS51396"/>
    </source>
</evidence>
<dbReference type="PROSITE" id="PS51396">
    <property type="entry name" value="PUL"/>
    <property type="match status" value="1"/>
</dbReference>
<dbReference type="InterPro" id="IPR042266">
    <property type="entry name" value="PPPDE_sf"/>
</dbReference>
<proteinExistence type="inferred from homology"/>
<accession>A0A5C3M688</accession>